<evidence type="ECO:0000256" key="4">
    <source>
        <dbReference type="ARBA" id="ARBA00023136"/>
    </source>
</evidence>
<organism evidence="9 10">
    <name type="scientific">Aspergillus awamori</name>
    <name type="common">Black koji mold</name>
    <dbReference type="NCBI Taxonomy" id="105351"/>
    <lineage>
        <taxon>Eukaryota</taxon>
        <taxon>Fungi</taxon>
        <taxon>Dikarya</taxon>
        <taxon>Ascomycota</taxon>
        <taxon>Pezizomycotina</taxon>
        <taxon>Eurotiomycetes</taxon>
        <taxon>Eurotiomycetidae</taxon>
        <taxon>Eurotiales</taxon>
        <taxon>Aspergillaceae</taxon>
        <taxon>Aspergillus</taxon>
    </lineage>
</organism>
<feature type="transmembrane region" description="Helical" evidence="7">
    <location>
        <begin position="939"/>
        <end position="962"/>
    </location>
</feature>
<dbReference type="InterPro" id="IPR052337">
    <property type="entry name" value="SAT4-like"/>
</dbReference>
<feature type="domain" description="Rhodopsin" evidence="8">
    <location>
        <begin position="765"/>
        <end position="963"/>
    </location>
</feature>
<evidence type="ECO:0000313" key="9">
    <source>
        <dbReference type="EMBL" id="GCB22080.1"/>
    </source>
</evidence>
<feature type="compositionally biased region" description="Low complexity" evidence="6">
    <location>
        <begin position="454"/>
        <end position="468"/>
    </location>
</feature>
<evidence type="ECO:0000313" key="10">
    <source>
        <dbReference type="Proteomes" id="UP000286921"/>
    </source>
</evidence>
<proteinExistence type="inferred from homology"/>
<feature type="transmembrane region" description="Helical" evidence="7">
    <location>
        <begin position="863"/>
        <end position="888"/>
    </location>
</feature>
<reference evidence="9 10" key="1">
    <citation type="submission" date="2016-09" db="EMBL/GenBank/DDBJ databases">
        <title>Aspergillus awamori IFM 58123T.</title>
        <authorList>
            <person name="Kusuya Y."/>
            <person name="Shimizu M."/>
            <person name="Takahashi H."/>
            <person name="Yaguchi T."/>
        </authorList>
    </citation>
    <scope>NUCLEOTIDE SEQUENCE [LARGE SCALE GENOMIC DNA]</scope>
    <source>
        <strain evidence="9 10">IFM 58123</strain>
    </source>
</reference>
<feature type="region of interest" description="Disordered" evidence="6">
    <location>
        <begin position="613"/>
        <end position="637"/>
    </location>
</feature>
<dbReference type="PANTHER" id="PTHR33048">
    <property type="entry name" value="PTH11-LIKE INTEGRAL MEMBRANE PROTEIN (AFU_ORTHOLOGUE AFUA_5G11245)"/>
    <property type="match status" value="1"/>
</dbReference>
<keyword evidence="10" id="KW-1185">Reference proteome</keyword>
<evidence type="ECO:0000256" key="1">
    <source>
        <dbReference type="ARBA" id="ARBA00004141"/>
    </source>
</evidence>
<keyword evidence="9" id="KW-0648">Protein biosynthesis</keyword>
<evidence type="ECO:0000256" key="7">
    <source>
        <dbReference type="SAM" id="Phobius"/>
    </source>
</evidence>
<feature type="compositionally biased region" description="Basic and acidic residues" evidence="6">
    <location>
        <begin position="240"/>
        <end position="425"/>
    </location>
</feature>
<feature type="transmembrane region" description="Helical" evidence="7">
    <location>
        <begin position="720"/>
        <end position="741"/>
    </location>
</feature>
<evidence type="ECO:0000256" key="5">
    <source>
        <dbReference type="ARBA" id="ARBA00038359"/>
    </source>
</evidence>
<keyword evidence="3 7" id="KW-1133">Transmembrane helix</keyword>
<feature type="region of interest" description="Disordered" evidence="6">
    <location>
        <begin position="1"/>
        <end position="24"/>
    </location>
</feature>
<comment type="subcellular location">
    <subcellularLocation>
        <location evidence="1">Membrane</location>
        <topology evidence="1">Multi-pass membrane protein</topology>
    </subcellularLocation>
</comment>
<dbReference type="GO" id="GO:0016020">
    <property type="term" value="C:membrane"/>
    <property type="evidence" value="ECO:0007669"/>
    <property type="project" value="UniProtKB-SubCell"/>
</dbReference>
<feature type="compositionally biased region" description="Low complexity" evidence="6">
    <location>
        <begin position="175"/>
        <end position="185"/>
    </location>
</feature>
<dbReference type="EMBL" id="BDHI01000014">
    <property type="protein sequence ID" value="GCB22080.1"/>
    <property type="molecule type" value="Genomic_DNA"/>
</dbReference>
<dbReference type="STRING" id="105351.A0A401KS18"/>
<keyword evidence="4 7" id="KW-0472">Membrane</keyword>
<dbReference type="AlphaFoldDB" id="A0A401KS18"/>
<feature type="compositionally biased region" description="Pro residues" evidence="6">
    <location>
        <begin position="208"/>
        <end position="217"/>
    </location>
</feature>
<dbReference type="Proteomes" id="UP000286921">
    <property type="component" value="Unassembled WGS sequence"/>
</dbReference>
<protein>
    <submittedName>
        <fullName evidence="9">Translation initiation factor IF-2</fullName>
    </submittedName>
</protein>
<dbReference type="Pfam" id="PF20684">
    <property type="entry name" value="Fung_rhodopsin"/>
    <property type="match status" value="1"/>
</dbReference>
<evidence type="ECO:0000259" key="8">
    <source>
        <dbReference type="Pfam" id="PF20684"/>
    </source>
</evidence>
<feature type="compositionally biased region" description="Low complexity" evidence="6">
    <location>
        <begin position="972"/>
        <end position="985"/>
    </location>
</feature>
<feature type="compositionally biased region" description="Low complexity" evidence="6">
    <location>
        <begin position="504"/>
        <end position="517"/>
    </location>
</feature>
<accession>A0A401KS18</accession>
<name>A0A401KS18_ASPAW</name>
<evidence type="ECO:0000256" key="6">
    <source>
        <dbReference type="SAM" id="MobiDB-lite"/>
    </source>
</evidence>
<gene>
    <name evidence="9" type="ORF">AAWM_04965</name>
</gene>
<comment type="caution">
    <text evidence="9">The sequence shown here is derived from an EMBL/GenBank/DDBJ whole genome shotgun (WGS) entry which is preliminary data.</text>
</comment>
<feature type="compositionally biased region" description="Basic and acidic residues" evidence="6">
    <location>
        <begin position="437"/>
        <end position="453"/>
    </location>
</feature>
<feature type="transmembrane region" description="Helical" evidence="7">
    <location>
        <begin position="816"/>
        <end position="839"/>
    </location>
</feature>
<dbReference type="GO" id="GO:0003743">
    <property type="term" value="F:translation initiation factor activity"/>
    <property type="evidence" value="ECO:0007669"/>
    <property type="project" value="UniProtKB-KW"/>
</dbReference>
<feature type="compositionally biased region" description="Polar residues" evidence="6">
    <location>
        <begin position="223"/>
        <end position="236"/>
    </location>
</feature>
<sequence>MDEGPPPPPPPHGEKPQTTQGEYRKTSDLPPGNYDIFIIPPHSAGSGFLYLPSLQPQRNSFIAGSACTLFVVLLWTLLSPLLKAWYAATVASGSGMAIAVLAIGVGVAGWAVGASQSDSGGGRRRANFGFSTGGGPGAGGPSGNGAGGEYARGQQYGAQNQGPNGHNGGQGQGQGQQQYGGNFNSGPPPGAGQYGGNHQYQNTGGPGSGPPPQPPPQAGGSNKTGSSATGSESKPQSGADWEKAREETRRKEELRRKMEEFKRKREAEQREKQQKREREAMERELRERREQLEKEMAAAKEAAAREARERAEREAAEAKAKAEREAAEARAKAEREAAEARAKAEREAAEAKAKAEKEAREAREREARRAKEAREREARRAAEAKARAEREAAEAKAKAEREAAEAKAKAEKEEEERKAAAKKEADAKFAALKEAAAKKYAEKKAKDAQEAAAKEAASQKASSTSTPRTPSPKKPAYSRTDTDSSYSNFRPTDRPRRPYGGATSGSSVYSDSSYAPSQTTARTTPPPSNRGAYETKDPDKIVIKGVFEFNNNFVRSPVAQLVSGQGMVSDGLVLRITTEGLFIDDDVRGVGQREWDVKAWTMNLVEVWCPKFGAQRQPPKPPPGPFNRRGNEPTPEESEAFLGNLLKMCKNTCRLSTGGGDDQRTLHVLRASVRDHEGKRYVFVLQETEGWKVAIGLQRLRRGTLSRALGVMGKDRRMSLWTISLVTQILCLALVTAFVALRGVVAWRFKKGVDVEDDIFNNGAEPPSTLTNSEATLVYKIFYTLTILYVPMTLLAKLTLLTILARLFILRRGQILTVYLTIIITTLYYITIFFVKIFICNPVSTFWTSPNDPHNPNCLSEGAVFLADAIMSVITDLAILLLPIGLMFPLRLAVVKKVKVGAMLGCGGLAVGFSIYRVVLVVGEGERGLGNSQVYARVLLSGNAEGGFGLICSCIPALHILVSRVKGKMRKGSTSTGKGSSTASGDGSGGKKRDQGTSSTSGGTAAPIVITSSPEDVLHDPGGLLASLDDDVYDHDEEEGRGEKSDNREEG</sequence>
<feature type="region of interest" description="Disordered" evidence="6">
    <location>
        <begin position="437"/>
        <end position="536"/>
    </location>
</feature>
<feature type="region of interest" description="Disordered" evidence="6">
    <location>
        <begin position="115"/>
        <end position="425"/>
    </location>
</feature>
<feature type="compositionally biased region" description="Pro residues" evidence="6">
    <location>
        <begin position="1"/>
        <end position="11"/>
    </location>
</feature>
<feature type="transmembrane region" description="Helical" evidence="7">
    <location>
        <begin position="84"/>
        <end position="114"/>
    </location>
</feature>
<comment type="similarity">
    <text evidence="5">Belongs to the SAT4 family.</text>
</comment>
<keyword evidence="2 7" id="KW-0812">Transmembrane</keyword>
<feature type="compositionally biased region" description="Gly residues" evidence="6">
    <location>
        <begin position="131"/>
        <end position="150"/>
    </location>
</feature>
<dbReference type="PANTHER" id="PTHR33048:SF108">
    <property type="entry name" value="INTEGRAL MEMBRANE PROTEIN"/>
    <property type="match status" value="1"/>
</dbReference>
<feature type="compositionally biased region" description="Gly residues" evidence="6">
    <location>
        <begin position="165"/>
        <end position="174"/>
    </location>
</feature>
<feature type="region of interest" description="Disordered" evidence="6">
    <location>
        <begin position="970"/>
        <end position="1051"/>
    </location>
</feature>
<evidence type="ECO:0000256" key="2">
    <source>
        <dbReference type="ARBA" id="ARBA00022692"/>
    </source>
</evidence>
<evidence type="ECO:0000256" key="3">
    <source>
        <dbReference type="ARBA" id="ARBA00022989"/>
    </source>
</evidence>
<feature type="compositionally biased region" description="Acidic residues" evidence="6">
    <location>
        <begin position="1028"/>
        <end position="1040"/>
    </location>
</feature>
<dbReference type="InterPro" id="IPR049326">
    <property type="entry name" value="Rhodopsin_dom_fungi"/>
</dbReference>
<feature type="transmembrane region" description="Helical" evidence="7">
    <location>
        <begin position="900"/>
        <end position="919"/>
    </location>
</feature>
<feature type="transmembrane region" description="Helical" evidence="7">
    <location>
        <begin position="781"/>
        <end position="804"/>
    </location>
</feature>
<feature type="compositionally biased region" description="Basic and acidic residues" evidence="6">
    <location>
        <begin position="1041"/>
        <end position="1051"/>
    </location>
</feature>
<keyword evidence="9" id="KW-0396">Initiation factor</keyword>
<feature type="transmembrane region" description="Helical" evidence="7">
    <location>
        <begin position="61"/>
        <end position="78"/>
    </location>
</feature>